<protein>
    <submittedName>
        <fullName evidence="1">Uncharacterized protein</fullName>
    </submittedName>
</protein>
<organism evidence="1 2">
    <name type="scientific">Neptunitalea chrysea</name>
    <dbReference type="NCBI Taxonomy" id="1647581"/>
    <lineage>
        <taxon>Bacteria</taxon>
        <taxon>Pseudomonadati</taxon>
        <taxon>Bacteroidota</taxon>
        <taxon>Flavobacteriia</taxon>
        <taxon>Flavobacteriales</taxon>
        <taxon>Flavobacteriaceae</taxon>
        <taxon>Neptunitalea</taxon>
    </lineage>
</organism>
<name>A0A9W6EWJ0_9FLAO</name>
<keyword evidence="2" id="KW-1185">Reference proteome</keyword>
<evidence type="ECO:0000313" key="2">
    <source>
        <dbReference type="Proteomes" id="UP001143545"/>
    </source>
</evidence>
<dbReference type="EMBL" id="BRVP01000013">
    <property type="protein sequence ID" value="GLB53048.1"/>
    <property type="molecule type" value="Genomic_DNA"/>
</dbReference>
<dbReference type="InterPro" id="IPR017853">
    <property type="entry name" value="GH"/>
</dbReference>
<dbReference type="SUPFAM" id="SSF51445">
    <property type="entry name" value="(Trans)glycosidases"/>
    <property type="match status" value="1"/>
</dbReference>
<comment type="caution">
    <text evidence="1">The sequence shown here is derived from an EMBL/GenBank/DDBJ whole genome shotgun (WGS) entry which is preliminary data.</text>
</comment>
<dbReference type="Gene3D" id="3.20.20.80">
    <property type="entry name" value="Glycosidases"/>
    <property type="match status" value="1"/>
</dbReference>
<accession>A0A9W6EWJ0</accession>
<gene>
    <name evidence="1" type="ORF">NBRC110019_20880</name>
</gene>
<dbReference type="RefSeq" id="WP_281754709.1">
    <property type="nucleotide sequence ID" value="NZ_BRVP01000013.1"/>
</dbReference>
<proteinExistence type="predicted"/>
<sequence length="296" mass="32364">MSTELNIPFYVEGAIYPSNSTPSVKDIIAGAQKSGFTTAILGLYHIGRPEVPGQSYGDIVFNNTLIITNGEYVGDKTWPEMVNSMPAGDLTTVCASIGGGGVKDYATLMNIYNTNGNSFSGTALEKNFTVFKEVFPTISIIDMDCEETYDEPSFVAFCQMLIGIGFKITFCPYTYESFWVKSLQALETSHPGAVLWWNLQCYDGGGNNNPADWQHYITQGIPGFNTDKFIIAGDWTNRTPQQVTEHLSAFKGETCIGGGFIWTLDAIINAYPNDILAGMQAYVNAIKEAFEISVSA</sequence>
<dbReference type="AlphaFoldDB" id="A0A9W6EWJ0"/>
<dbReference type="Proteomes" id="UP001143545">
    <property type="component" value="Unassembled WGS sequence"/>
</dbReference>
<reference evidence="1" key="1">
    <citation type="submission" date="2022-07" db="EMBL/GenBank/DDBJ databases">
        <title>Taxonomy of Novel Oxalotrophic and Methylotrophic Bacteria.</title>
        <authorList>
            <person name="Sahin N."/>
            <person name="Tani A."/>
        </authorList>
    </citation>
    <scope>NUCLEOTIDE SEQUENCE</scope>
    <source>
        <strain evidence="1">AM327</strain>
    </source>
</reference>
<evidence type="ECO:0000313" key="1">
    <source>
        <dbReference type="EMBL" id="GLB53048.1"/>
    </source>
</evidence>